<dbReference type="PANTHER" id="PTHR35020">
    <property type="entry name" value="N-ACETYLGLUCOSAMINE-INDUCED PROTEIN 1"/>
    <property type="match status" value="1"/>
</dbReference>
<protein>
    <recommendedName>
        <fullName evidence="3">N-acetylglucosamine-induced protein 1</fullName>
    </recommendedName>
</protein>
<accession>A0A8H3IWS4</accession>
<organism evidence="1 2">
    <name type="scientific">Imshaugia aleurites</name>
    <dbReference type="NCBI Taxonomy" id="172621"/>
    <lineage>
        <taxon>Eukaryota</taxon>
        <taxon>Fungi</taxon>
        <taxon>Dikarya</taxon>
        <taxon>Ascomycota</taxon>
        <taxon>Pezizomycotina</taxon>
        <taxon>Lecanoromycetes</taxon>
        <taxon>OSLEUM clade</taxon>
        <taxon>Lecanoromycetidae</taxon>
        <taxon>Lecanorales</taxon>
        <taxon>Lecanorineae</taxon>
        <taxon>Parmeliaceae</taxon>
        <taxon>Imshaugia</taxon>
    </lineage>
</organism>
<name>A0A8H3IWS4_9LECA</name>
<dbReference type="GO" id="GO:0006044">
    <property type="term" value="P:N-acetylglucosamine metabolic process"/>
    <property type="evidence" value="ECO:0007669"/>
    <property type="project" value="TreeGrafter"/>
</dbReference>
<dbReference type="EMBL" id="CAJPDT010000061">
    <property type="protein sequence ID" value="CAF9931520.1"/>
    <property type="molecule type" value="Genomic_DNA"/>
</dbReference>
<gene>
    <name evidence="1" type="ORF">IMSHALPRED_008650</name>
</gene>
<dbReference type="OrthoDB" id="10053431at2759"/>
<evidence type="ECO:0000313" key="2">
    <source>
        <dbReference type="Proteomes" id="UP000664534"/>
    </source>
</evidence>
<dbReference type="InterPro" id="IPR022036">
    <property type="entry name" value="DUF3605"/>
</dbReference>
<dbReference type="PANTHER" id="PTHR35020:SF4">
    <property type="entry name" value="N-ACETYLGLUCOSAMINE-INDUCED PROTEIN 1"/>
    <property type="match status" value="1"/>
</dbReference>
<proteinExistence type="predicted"/>
<reference evidence="1" key="1">
    <citation type="submission" date="2021-03" db="EMBL/GenBank/DDBJ databases">
        <authorList>
            <person name="Tagirdzhanova G."/>
        </authorList>
    </citation>
    <scope>NUCLEOTIDE SEQUENCE</scope>
</reference>
<evidence type="ECO:0008006" key="3">
    <source>
        <dbReference type="Google" id="ProtNLM"/>
    </source>
</evidence>
<dbReference type="Pfam" id="PF12239">
    <property type="entry name" value="DUF3605"/>
    <property type="match status" value="1"/>
</dbReference>
<dbReference type="AlphaFoldDB" id="A0A8H3IWS4"/>
<evidence type="ECO:0000313" key="1">
    <source>
        <dbReference type="EMBL" id="CAF9931520.1"/>
    </source>
</evidence>
<keyword evidence="2" id="KW-1185">Reference proteome</keyword>
<comment type="caution">
    <text evidence="1">The sequence shown here is derived from an EMBL/GenBank/DDBJ whole genome shotgun (WGS) entry which is preliminary data.</text>
</comment>
<sequence>MATQTPDSTTATLSEYKAGKRPLPYWLLNVPEPQWPSQCPAFLADISPRNLEIINSPQTEFQRLSWPEVQRTIRANRIDEFRRTPLDHRNYLCYMARLKSEYGSVMDYVRDRRVGWGDLEARGRAFEDPDDVKIIYNDWPYGIDKSIVHLCVWTKFPLDVDETDPNGDLTPEMRAKIDEYVKTTFGSRVPAENIIWFKNWAKLKSIHSMEHFHVMMKDPDMEFIESITKGDSPASSQLSEDTILE</sequence>
<dbReference type="GO" id="GO:0005737">
    <property type="term" value="C:cytoplasm"/>
    <property type="evidence" value="ECO:0007669"/>
    <property type="project" value="TreeGrafter"/>
</dbReference>
<dbReference type="Proteomes" id="UP000664534">
    <property type="component" value="Unassembled WGS sequence"/>
</dbReference>